<dbReference type="InterPro" id="IPR034330">
    <property type="entry name" value="GST_Zeta_C"/>
</dbReference>
<dbReference type="InterPro" id="IPR036249">
    <property type="entry name" value="Thioredoxin-like_sf"/>
</dbReference>
<gene>
    <name evidence="4" type="ORF">SAMN05216257_10256</name>
</gene>
<evidence type="ECO:0000313" key="4">
    <source>
        <dbReference type="EMBL" id="SDK24461.1"/>
    </source>
</evidence>
<name>A0A1G9AB06_9RHOB</name>
<dbReference type="GO" id="GO:0006749">
    <property type="term" value="P:glutathione metabolic process"/>
    <property type="evidence" value="ECO:0007669"/>
    <property type="project" value="TreeGrafter"/>
</dbReference>
<dbReference type="Pfam" id="PF13409">
    <property type="entry name" value="GST_N_2"/>
    <property type="match status" value="1"/>
</dbReference>
<evidence type="ECO:0000256" key="1">
    <source>
        <dbReference type="ARBA" id="ARBA00010007"/>
    </source>
</evidence>
<dbReference type="SFLD" id="SFLDG00358">
    <property type="entry name" value="Main_(cytGST)"/>
    <property type="match status" value="1"/>
</dbReference>
<keyword evidence="4" id="KW-0670">Pyruvate</keyword>
<dbReference type="InterPro" id="IPR036282">
    <property type="entry name" value="Glutathione-S-Trfase_C_sf"/>
</dbReference>
<dbReference type="GO" id="GO:0016034">
    <property type="term" value="F:maleylacetoacetate isomerase activity"/>
    <property type="evidence" value="ECO:0007669"/>
    <property type="project" value="TreeGrafter"/>
</dbReference>
<dbReference type="PROSITE" id="PS50404">
    <property type="entry name" value="GST_NTER"/>
    <property type="match status" value="1"/>
</dbReference>
<dbReference type="RefSeq" id="WP_092498529.1">
    <property type="nucleotide sequence ID" value="NZ_FNFV01000002.1"/>
</dbReference>
<dbReference type="SUPFAM" id="SSF47616">
    <property type="entry name" value="GST C-terminal domain-like"/>
    <property type="match status" value="1"/>
</dbReference>
<dbReference type="InterPro" id="IPR005955">
    <property type="entry name" value="GST_Zeta"/>
</dbReference>
<evidence type="ECO:0000313" key="5">
    <source>
        <dbReference type="Proteomes" id="UP000199328"/>
    </source>
</evidence>
<proteinExistence type="inferred from homology"/>
<dbReference type="EMBL" id="FNFV01000002">
    <property type="protein sequence ID" value="SDK24461.1"/>
    <property type="molecule type" value="Genomic_DNA"/>
</dbReference>
<dbReference type="PANTHER" id="PTHR42673">
    <property type="entry name" value="MALEYLACETOACETATE ISOMERASE"/>
    <property type="match status" value="1"/>
</dbReference>
<accession>A0A1G9AB06</accession>
<dbReference type="SFLD" id="SFLDS00019">
    <property type="entry name" value="Glutathione_Transferase_(cytos"/>
    <property type="match status" value="1"/>
</dbReference>
<feature type="domain" description="GST N-terminal" evidence="2">
    <location>
        <begin position="1"/>
        <end position="81"/>
    </location>
</feature>
<dbReference type="AlphaFoldDB" id="A0A1G9AB06"/>
<reference evidence="5" key="1">
    <citation type="submission" date="2016-10" db="EMBL/GenBank/DDBJ databases">
        <authorList>
            <person name="Varghese N."/>
            <person name="Submissions S."/>
        </authorList>
    </citation>
    <scope>NUCLEOTIDE SEQUENCE [LARGE SCALE GENOMIC DNA]</scope>
    <source>
        <strain evidence="5">CGMCC 1.10789</strain>
    </source>
</reference>
<dbReference type="GO" id="GO:0005737">
    <property type="term" value="C:cytoplasm"/>
    <property type="evidence" value="ECO:0007669"/>
    <property type="project" value="InterPro"/>
</dbReference>
<dbReference type="CDD" id="cd03191">
    <property type="entry name" value="GST_C_Zeta"/>
    <property type="match status" value="1"/>
</dbReference>
<sequence>MKLYSYWRSTTSFRVRAALNIKDIPHEIVPVNLVEGEQRAAPYLALNPIGGVPTLVLDDGTVLTQSMAILDWLDAAGFLPRLMPEDPIARARVLGAAFVIACDIHPVNNLKVLNYLKERLGHSQDEAVAWMRHWMHEGFTAFNELIEPGARFCFNDEAPDVADLCLAGQMINARRWGLDLAPFPRLVEIDERLRKIPAIAQAMPEAQPDAM</sequence>
<dbReference type="GO" id="GO:0006559">
    <property type="term" value="P:L-phenylalanine catabolic process"/>
    <property type="evidence" value="ECO:0007669"/>
    <property type="project" value="TreeGrafter"/>
</dbReference>
<feature type="domain" description="GST C-terminal" evidence="3">
    <location>
        <begin position="86"/>
        <end position="211"/>
    </location>
</feature>
<dbReference type="Proteomes" id="UP000199328">
    <property type="component" value="Unassembled WGS sequence"/>
</dbReference>
<dbReference type="NCBIfam" id="TIGR01262">
    <property type="entry name" value="maiA"/>
    <property type="match status" value="1"/>
</dbReference>
<dbReference type="PANTHER" id="PTHR42673:SF4">
    <property type="entry name" value="MALEYLACETOACETATE ISOMERASE"/>
    <property type="match status" value="1"/>
</dbReference>
<dbReference type="STRING" id="990712.SAMN05216257_10256"/>
<dbReference type="SUPFAM" id="SSF52833">
    <property type="entry name" value="Thioredoxin-like"/>
    <property type="match status" value="1"/>
</dbReference>
<protein>
    <submittedName>
        <fullName evidence="4">Maleylacetoacetate isomerase/maleylpyruvate isomerase</fullName>
    </submittedName>
</protein>
<dbReference type="Gene3D" id="1.20.1050.10">
    <property type="match status" value="1"/>
</dbReference>
<organism evidence="4 5">
    <name type="scientific">Meinhardsimonia xiamenensis</name>
    <dbReference type="NCBI Taxonomy" id="990712"/>
    <lineage>
        <taxon>Bacteria</taxon>
        <taxon>Pseudomonadati</taxon>
        <taxon>Pseudomonadota</taxon>
        <taxon>Alphaproteobacteria</taxon>
        <taxon>Rhodobacterales</taxon>
        <taxon>Paracoccaceae</taxon>
        <taxon>Meinhardsimonia</taxon>
    </lineage>
</organism>
<comment type="similarity">
    <text evidence="1">Belongs to the GST superfamily. Zeta family.</text>
</comment>
<dbReference type="OrthoDB" id="509852at2"/>
<dbReference type="CDD" id="cd03042">
    <property type="entry name" value="GST_N_Zeta"/>
    <property type="match status" value="1"/>
</dbReference>
<dbReference type="InterPro" id="IPR034333">
    <property type="entry name" value="GST_Zeta_N"/>
</dbReference>
<dbReference type="InterPro" id="IPR040079">
    <property type="entry name" value="Glutathione_S-Trfase"/>
</dbReference>
<dbReference type="InterPro" id="IPR004045">
    <property type="entry name" value="Glutathione_S-Trfase_N"/>
</dbReference>
<dbReference type="Gene3D" id="3.40.30.10">
    <property type="entry name" value="Glutaredoxin"/>
    <property type="match status" value="1"/>
</dbReference>
<keyword evidence="5" id="KW-1185">Reference proteome</keyword>
<dbReference type="InterPro" id="IPR010987">
    <property type="entry name" value="Glutathione-S-Trfase_C-like"/>
</dbReference>
<dbReference type="GO" id="GO:0004364">
    <property type="term" value="F:glutathione transferase activity"/>
    <property type="evidence" value="ECO:0007669"/>
    <property type="project" value="TreeGrafter"/>
</dbReference>
<evidence type="ECO:0000259" key="2">
    <source>
        <dbReference type="PROSITE" id="PS50404"/>
    </source>
</evidence>
<keyword evidence="4" id="KW-0413">Isomerase</keyword>
<evidence type="ECO:0000259" key="3">
    <source>
        <dbReference type="PROSITE" id="PS50405"/>
    </source>
</evidence>
<dbReference type="PROSITE" id="PS50405">
    <property type="entry name" value="GST_CTER"/>
    <property type="match status" value="1"/>
</dbReference>